<keyword evidence="1" id="KW-0472">Membrane</keyword>
<accession>A0ABU4ZVW2</accession>
<dbReference type="EMBL" id="JAVIJF010000027">
    <property type="protein sequence ID" value="MDX8528552.1"/>
    <property type="molecule type" value="Genomic_DNA"/>
</dbReference>
<keyword evidence="1" id="KW-0812">Transmembrane</keyword>
<proteinExistence type="predicted"/>
<keyword evidence="3" id="KW-1185">Reference proteome</keyword>
<dbReference type="RefSeq" id="WP_320236465.1">
    <property type="nucleotide sequence ID" value="NZ_JAVIJF010000027.1"/>
</dbReference>
<comment type="caution">
    <text evidence="2">The sequence shown here is derived from an EMBL/GenBank/DDBJ whole genome shotgun (WGS) entry which is preliminary data.</text>
</comment>
<evidence type="ECO:0000313" key="3">
    <source>
        <dbReference type="Proteomes" id="UP001276840"/>
    </source>
</evidence>
<feature type="transmembrane region" description="Helical" evidence="1">
    <location>
        <begin position="12"/>
        <end position="37"/>
    </location>
</feature>
<feature type="transmembrane region" description="Helical" evidence="1">
    <location>
        <begin position="67"/>
        <end position="87"/>
    </location>
</feature>
<gene>
    <name evidence="2" type="ORF">RFM68_29145</name>
</gene>
<keyword evidence="1" id="KW-1133">Transmembrane helix</keyword>
<protein>
    <submittedName>
        <fullName evidence="2">Uncharacterized protein</fullName>
    </submittedName>
</protein>
<dbReference type="Proteomes" id="UP001276840">
    <property type="component" value="Unassembled WGS sequence"/>
</dbReference>
<organism evidence="2 3">
    <name type="scientific">Mesorhizobium montanum</name>
    <dbReference type="NCBI Taxonomy" id="3072323"/>
    <lineage>
        <taxon>Bacteria</taxon>
        <taxon>Pseudomonadati</taxon>
        <taxon>Pseudomonadota</taxon>
        <taxon>Alphaproteobacteria</taxon>
        <taxon>Hyphomicrobiales</taxon>
        <taxon>Phyllobacteriaceae</taxon>
        <taxon>Mesorhizobium</taxon>
    </lineage>
</organism>
<sequence>MTKLLNDMFIRRLAQIFLLSIGLIIVAICALFVVLAIQYNVSGFEVQKDAWKYVFMRVVSFPFDSSLGTFITGLSAIIPTMLASVCFKVRTDVTPFKSGPDLNRTGHVFVLILALGIALSVAAIFLVSTEDLSNVFTEATKDTAPKQLRGLFGAFLAIQGTYLSLLVKDKD</sequence>
<reference evidence="2 3" key="1">
    <citation type="submission" date="2023-08" db="EMBL/GenBank/DDBJ databases">
        <title>Implementing the SeqCode for naming new Mesorhizobium species isolated from Vachellia karroo root nodules.</title>
        <authorList>
            <person name="Van Lill M."/>
        </authorList>
    </citation>
    <scope>NUCLEOTIDE SEQUENCE [LARGE SCALE GENOMIC DNA]</scope>
    <source>
        <strain evidence="2 3">MSK 1335</strain>
    </source>
</reference>
<name>A0ABU4ZVW2_9HYPH</name>
<feature type="transmembrane region" description="Helical" evidence="1">
    <location>
        <begin position="148"/>
        <end position="167"/>
    </location>
</feature>
<feature type="transmembrane region" description="Helical" evidence="1">
    <location>
        <begin position="108"/>
        <end position="128"/>
    </location>
</feature>
<evidence type="ECO:0000256" key="1">
    <source>
        <dbReference type="SAM" id="Phobius"/>
    </source>
</evidence>
<evidence type="ECO:0000313" key="2">
    <source>
        <dbReference type="EMBL" id="MDX8528552.1"/>
    </source>
</evidence>